<accession>A0ACC0Q9G9</accession>
<name>A0ACC0Q9G9_RHOML</name>
<dbReference type="EMBL" id="CM046388">
    <property type="protein sequence ID" value="KAI8573909.1"/>
    <property type="molecule type" value="Genomic_DNA"/>
</dbReference>
<evidence type="ECO:0000313" key="2">
    <source>
        <dbReference type="Proteomes" id="UP001062846"/>
    </source>
</evidence>
<organism evidence="1 2">
    <name type="scientific">Rhododendron molle</name>
    <name type="common">Chinese azalea</name>
    <name type="synonym">Azalea mollis</name>
    <dbReference type="NCBI Taxonomy" id="49168"/>
    <lineage>
        <taxon>Eukaryota</taxon>
        <taxon>Viridiplantae</taxon>
        <taxon>Streptophyta</taxon>
        <taxon>Embryophyta</taxon>
        <taxon>Tracheophyta</taxon>
        <taxon>Spermatophyta</taxon>
        <taxon>Magnoliopsida</taxon>
        <taxon>eudicotyledons</taxon>
        <taxon>Gunneridae</taxon>
        <taxon>Pentapetalae</taxon>
        <taxon>asterids</taxon>
        <taxon>Ericales</taxon>
        <taxon>Ericaceae</taxon>
        <taxon>Ericoideae</taxon>
        <taxon>Rhodoreae</taxon>
        <taxon>Rhododendron</taxon>
    </lineage>
</organism>
<comment type="caution">
    <text evidence="1">The sequence shown here is derived from an EMBL/GenBank/DDBJ whole genome shotgun (WGS) entry which is preliminary data.</text>
</comment>
<evidence type="ECO:0000313" key="1">
    <source>
        <dbReference type="EMBL" id="KAI8573909.1"/>
    </source>
</evidence>
<gene>
    <name evidence="1" type="ORF">RHMOL_Rhmol01G0312300</name>
</gene>
<proteinExistence type="predicted"/>
<dbReference type="Proteomes" id="UP001062846">
    <property type="component" value="Chromosome 1"/>
</dbReference>
<reference evidence="1" key="1">
    <citation type="submission" date="2022-02" db="EMBL/GenBank/DDBJ databases">
        <title>Plant Genome Project.</title>
        <authorList>
            <person name="Zhang R.-G."/>
        </authorList>
    </citation>
    <scope>NUCLEOTIDE SEQUENCE</scope>
    <source>
        <strain evidence="1">AT1</strain>
    </source>
</reference>
<keyword evidence="2" id="KW-1185">Reference proteome</keyword>
<protein>
    <submittedName>
        <fullName evidence="1">Uncharacterized protein</fullName>
    </submittedName>
</protein>
<sequence length="683" mass="74117">MGVVNCVSCMFLLVALCGLPAAYGNAELRALMEIKLSLDPHNHHLSSWTDGGDPCSSGTFEGVACNEHRKVSNISLQGKGLDGKVSPAVAELKCLSGLYLHYNSLTGEIPKEIANLTELTDLYLDVNNLTGTIPPEIGDMTSLQVLQLCCNQLTGGIPPNMGSLKKLSVLALQHNRLNGTIPSSLGGSGMLKRLDLSFNQLSGTIPTSLANITLLEVLDVQNNSLSGVVPSALKGLNGGFNCSNNPGLCGVGFPSLKVCTGWDQANIIQVDPSTNIPKNATNNASVNSPISSNFHAHCNQTHCSSSSKFMQFAFVSGVFTATVVLTIGGFLIFICCRRRKQKIGNTFDTSDGQLSTPQAKEFSSRIASPFLKLEYSNGWDAFADDHDRNGGFQEFPLGFNYNLEDVGSATQYFSKVNLLGKSKFSAVYKGILKDGSVVAVKSINVTCCKSEEAEFVKGLNLLTSLRHENLVKLRGFCYSKERGEFFLIYDFAPNGNLSQYLDVQDRSSHVLDWTTRVTIINGIAKGILYLHSNEPSKPSIVHQNISIKKVLMDENLEPLISDSGLLKLLADDVVFSALKFSAALGYMAPEYITTGRFTEKSDVYAFGVIILQILSGRSKLSHLMRLAAESCRLEDFIDPYLKGKFFDTEAAKLTEIALACTNELPDLRPTMEAVVEELKACDS</sequence>